<dbReference type="AlphaFoldDB" id="A0A1I1DJM1"/>
<dbReference type="InterPro" id="IPR011551">
    <property type="entry name" value="NTP_PyrPHydrolase_MazG"/>
</dbReference>
<evidence type="ECO:0000259" key="1">
    <source>
        <dbReference type="Pfam" id="PF03819"/>
    </source>
</evidence>
<sequence length="202" mass="23669">MQAFNKLLDIIITLRSEKGCPWDRKQTLKSLMIPLLEEYFELGDAVQNEDSQEIREEIGDVFFMILLIGYIAEQQGIASLTEIMDDASNKLIYRHPHVFADMTLQTEEQVIKNWEMLKQQEKSHRTSIFDGIPKSLPASLRFEKIKRKISQQSHDLKQFKTDENNVQSQLKNLLIDLSMEGYNINELIHQVVEDIIQQYNNR</sequence>
<dbReference type="GO" id="GO:0032259">
    <property type="term" value="P:methylation"/>
    <property type="evidence" value="ECO:0007669"/>
    <property type="project" value="UniProtKB-KW"/>
</dbReference>
<dbReference type="PANTHER" id="PTHR30522:SF0">
    <property type="entry name" value="NUCLEOSIDE TRIPHOSPHATE PYROPHOSPHOHYDROLASE"/>
    <property type="match status" value="1"/>
</dbReference>
<dbReference type="GO" id="GO:0008168">
    <property type="term" value="F:methyltransferase activity"/>
    <property type="evidence" value="ECO:0007669"/>
    <property type="project" value="UniProtKB-KW"/>
</dbReference>
<dbReference type="GO" id="GO:0046076">
    <property type="term" value="P:dTTP catabolic process"/>
    <property type="evidence" value="ECO:0007669"/>
    <property type="project" value="TreeGrafter"/>
</dbReference>
<dbReference type="RefSeq" id="WP_092318492.1">
    <property type="nucleotide sequence ID" value="NZ_FOKY01000002.1"/>
</dbReference>
<accession>A0A1I1DJM1</accession>
<name>A0A1I1DJM1_BREAD</name>
<keyword evidence="2" id="KW-0808">Transferase</keyword>
<evidence type="ECO:0000313" key="3">
    <source>
        <dbReference type="Proteomes" id="UP000240042"/>
    </source>
</evidence>
<keyword evidence="3" id="KW-1185">Reference proteome</keyword>
<dbReference type="CDD" id="cd11528">
    <property type="entry name" value="NTP-PPase_MazG_Nterm"/>
    <property type="match status" value="1"/>
</dbReference>
<gene>
    <name evidence="2" type="ORF">SAMN02745150_00608</name>
</gene>
<dbReference type="GO" id="GO:0046052">
    <property type="term" value="P:UTP catabolic process"/>
    <property type="evidence" value="ECO:0007669"/>
    <property type="project" value="TreeGrafter"/>
</dbReference>
<dbReference type="GO" id="GO:0006203">
    <property type="term" value="P:dGTP catabolic process"/>
    <property type="evidence" value="ECO:0007669"/>
    <property type="project" value="TreeGrafter"/>
</dbReference>
<organism evidence="2 3">
    <name type="scientific">Brevinema andersonii</name>
    <dbReference type="NCBI Taxonomy" id="34097"/>
    <lineage>
        <taxon>Bacteria</taxon>
        <taxon>Pseudomonadati</taxon>
        <taxon>Spirochaetota</taxon>
        <taxon>Spirochaetia</taxon>
        <taxon>Brevinematales</taxon>
        <taxon>Brevinemataceae</taxon>
        <taxon>Brevinema</taxon>
    </lineage>
</organism>
<dbReference type="InterPro" id="IPR004518">
    <property type="entry name" value="MazG-like_dom"/>
</dbReference>
<dbReference type="PANTHER" id="PTHR30522">
    <property type="entry name" value="NUCLEOSIDE TRIPHOSPHATE PYROPHOSPHOHYDROLASE"/>
    <property type="match status" value="1"/>
</dbReference>
<keyword evidence="2" id="KW-0489">Methyltransferase</keyword>
<dbReference type="GO" id="GO:0046047">
    <property type="term" value="P:TTP catabolic process"/>
    <property type="evidence" value="ECO:0007669"/>
    <property type="project" value="TreeGrafter"/>
</dbReference>
<evidence type="ECO:0000313" key="2">
    <source>
        <dbReference type="EMBL" id="SFB75145.1"/>
    </source>
</evidence>
<dbReference type="STRING" id="34097.SAMN02745150_00608"/>
<dbReference type="GO" id="GO:0047429">
    <property type="term" value="F:nucleoside triphosphate diphosphatase activity"/>
    <property type="evidence" value="ECO:0007669"/>
    <property type="project" value="TreeGrafter"/>
</dbReference>
<dbReference type="Gene3D" id="1.10.287.1080">
    <property type="entry name" value="MazG-like"/>
    <property type="match status" value="1"/>
</dbReference>
<dbReference type="OrthoDB" id="9808939at2"/>
<dbReference type="GO" id="GO:0046081">
    <property type="term" value="P:dUTP catabolic process"/>
    <property type="evidence" value="ECO:0007669"/>
    <property type="project" value="TreeGrafter"/>
</dbReference>
<dbReference type="Proteomes" id="UP000240042">
    <property type="component" value="Unassembled WGS sequence"/>
</dbReference>
<dbReference type="Pfam" id="PF03819">
    <property type="entry name" value="MazG"/>
    <property type="match status" value="1"/>
</dbReference>
<feature type="domain" description="NTP pyrophosphohydrolase MazG-like" evidence="1">
    <location>
        <begin position="26"/>
        <end position="99"/>
    </location>
</feature>
<dbReference type="InterPro" id="IPR048015">
    <property type="entry name" value="NTP-PPase_MazG-like_N"/>
</dbReference>
<proteinExistence type="predicted"/>
<reference evidence="3" key="1">
    <citation type="submission" date="2016-10" db="EMBL/GenBank/DDBJ databases">
        <authorList>
            <person name="Varghese N."/>
            <person name="Submissions S."/>
        </authorList>
    </citation>
    <scope>NUCLEOTIDE SEQUENCE [LARGE SCALE GENOMIC DNA]</scope>
    <source>
        <strain evidence="3">ATCC 43811</strain>
    </source>
</reference>
<protein>
    <submittedName>
        <fullName evidence="2">Tetrapyrrole methylase family protein / MazG family protein</fullName>
    </submittedName>
</protein>
<dbReference type="GO" id="GO:0046061">
    <property type="term" value="P:dATP catabolic process"/>
    <property type="evidence" value="ECO:0007669"/>
    <property type="project" value="TreeGrafter"/>
</dbReference>
<dbReference type="SUPFAM" id="SSF101386">
    <property type="entry name" value="all-alpha NTP pyrophosphatases"/>
    <property type="match status" value="1"/>
</dbReference>
<dbReference type="EMBL" id="FOKY01000002">
    <property type="protein sequence ID" value="SFB75145.1"/>
    <property type="molecule type" value="Genomic_DNA"/>
</dbReference>